<feature type="transmembrane region" description="Helical" evidence="8">
    <location>
        <begin position="277"/>
        <end position="300"/>
    </location>
</feature>
<feature type="transmembrane region" description="Helical" evidence="8">
    <location>
        <begin position="250"/>
        <end position="270"/>
    </location>
</feature>
<feature type="transmembrane region" description="Helical" evidence="8">
    <location>
        <begin position="217"/>
        <end position="238"/>
    </location>
</feature>
<comment type="similarity">
    <text evidence="2">Belongs to the nucleotide-sugar transporter family. UDP-galactose:UMP antiporter (TC 2.A.7.11) subfamily.</text>
</comment>
<dbReference type="KEGG" id="vcn:VOLCADRAFT_78846"/>
<accession>D8TI29</accession>
<proteinExistence type="inferred from homology"/>
<dbReference type="eggNOG" id="KOG1581">
    <property type="taxonomic scope" value="Eukaryota"/>
</dbReference>
<dbReference type="GO" id="GO:0046964">
    <property type="term" value="F:3'-phosphoadenosine 5'-phosphosulfate transmembrane transporter activity"/>
    <property type="evidence" value="ECO:0007669"/>
    <property type="project" value="TreeGrafter"/>
</dbReference>
<evidence type="ECO:0000256" key="2">
    <source>
        <dbReference type="ARBA" id="ARBA00008349"/>
    </source>
</evidence>
<name>D8TI29_VOLCA</name>
<reference evidence="9 10" key="1">
    <citation type="journal article" date="2010" name="Science">
        <title>Genomic analysis of organismal complexity in the multicellular green alga Volvox carteri.</title>
        <authorList>
            <person name="Prochnik S.E."/>
            <person name="Umen J."/>
            <person name="Nedelcu A.M."/>
            <person name="Hallmann A."/>
            <person name="Miller S.M."/>
            <person name="Nishii I."/>
            <person name="Ferris P."/>
            <person name="Kuo A."/>
            <person name="Mitros T."/>
            <person name="Fritz-Laylin L.K."/>
            <person name="Hellsten U."/>
            <person name="Chapman J."/>
            <person name="Simakov O."/>
            <person name="Rensing S.A."/>
            <person name="Terry A."/>
            <person name="Pangilinan J."/>
            <person name="Kapitonov V."/>
            <person name="Jurka J."/>
            <person name="Salamov A."/>
            <person name="Shapiro H."/>
            <person name="Schmutz J."/>
            <person name="Grimwood J."/>
            <person name="Lindquist E."/>
            <person name="Lucas S."/>
            <person name="Grigoriev I.V."/>
            <person name="Schmitt R."/>
            <person name="Kirk D."/>
            <person name="Rokhsar D.S."/>
        </authorList>
    </citation>
    <scope>NUCLEOTIDE SEQUENCE [LARGE SCALE GENOMIC DNA]</scope>
    <source>
        <strain evidence="10">f. Nagariensis / Eve</strain>
    </source>
</reference>
<dbReference type="SUPFAM" id="SSF103481">
    <property type="entry name" value="Multidrug resistance efflux transporter EmrE"/>
    <property type="match status" value="1"/>
</dbReference>
<dbReference type="AlphaFoldDB" id="D8TI29"/>
<dbReference type="FunCoup" id="D8TI29">
    <property type="interactions" value="1121"/>
</dbReference>
<keyword evidence="5 8" id="KW-1133">Transmembrane helix</keyword>
<dbReference type="Pfam" id="PF08449">
    <property type="entry name" value="UAA"/>
    <property type="match status" value="1"/>
</dbReference>
<feature type="transmembrane region" description="Helical" evidence="8">
    <location>
        <begin position="146"/>
        <end position="164"/>
    </location>
</feature>
<gene>
    <name evidence="9" type="ORF">VOLCADRAFT_78846</name>
</gene>
<keyword evidence="3" id="KW-0813">Transport</keyword>
<evidence type="ECO:0000256" key="3">
    <source>
        <dbReference type="ARBA" id="ARBA00022448"/>
    </source>
</evidence>
<organism evidence="10">
    <name type="scientific">Volvox carteri f. nagariensis</name>
    <dbReference type="NCBI Taxonomy" id="3068"/>
    <lineage>
        <taxon>Eukaryota</taxon>
        <taxon>Viridiplantae</taxon>
        <taxon>Chlorophyta</taxon>
        <taxon>core chlorophytes</taxon>
        <taxon>Chlorophyceae</taxon>
        <taxon>CS clade</taxon>
        <taxon>Chlamydomonadales</taxon>
        <taxon>Volvocaceae</taxon>
        <taxon>Volvox</taxon>
    </lineage>
</organism>
<evidence type="ECO:0000256" key="7">
    <source>
        <dbReference type="SAM" id="MobiDB-lite"/>
    </source>
</evidence>
<protein>
    <submittedName>
        <fullName evidence="9">Uncharacterized protein</fullName>
    </submittedName>
</protein>
<dbReference type="Proteomes" id="UP000001058">
    <property type="component" value="Unassembled WGS sequence"/>
</dbReference>
<keyword evidence="6 8" id="KW-0472">Membrane</keyword>
<evidence type="ECO:0000313" key="10">
    <source>
        <dbReference type="Proteomes" id="UP000001058"/>
    </source>
</evidence>
<dbReference type="PANTHER" id="PTHR10778">
    <property type="entry name" value="SOLUTE CARRIER FAMILY 35 MEMBER B"/>
    <property type="match status" value="1"/>
</dbReference>
<evidence type="ECO:0000256" key="6">
    <source>
        <dbReference type="ARBA" id="ARBA00023136"/>
    </source>
</evidence>
<dbReference type="GeneID" id="9621822"/>
<evidence type="ECO:0000256" key="1">
    <source>
        <dbReference type="ARBA" id="ARBA00004141"/>
    </source>
</evidence>
<feature type="transmembrane region" description="Helical" evidence="8">
    <location>
        <begin position="57"/>
        <end position="78"/>
    </location>
</feature>
<feature type="transmembrane region" description="Helical" evidence="8">
    <location>
        <begin position="176"/>
        <end position="196"/>
    </location>
</feature>
<evidence type="ECO:0000313" key="9">
    <source>
        <dbReference type="EMBL" id="EFJ52821.1"/>
    </source>
</evidence>
<keyword evidence="4 8" id="KW-0812">Transmembrane</keyword>
<dbReference type="InterPro" id="IPR013657">
    <property type="entry name" value="SCL35B1-4/HUT1"/>
</dbReference>
<dbReference type="GO" id="GO:0005789">
    <property type="term" value="C:endoplasmic reticulum membrane"/>
    <property type="evidence" value="ECO:0007669"/>
    <property type="project" value="TreeGrafter"/>
</dbReference>
<dbReference type="PANTHER" id="PTHR10778:SF13">
    <property type="entry name" value="ADENOSINE 3'-PHOSPHO 5'-PHOSPHOSULFATE TRANSPORTER 1"/>
    <property type="match status" value="1"/>
</dbReference>
<dbReference type="GO" id="GO:0000139">
    <property type="term" value="C:Golgi membrane"/>
    <property type="evidence" value="ECO:0007669"/>
    <property type="project" value="TreeGrafter"/>
</dbReference>
<sequence>MNNPIALLWSKIKAHEKIHVAWCVIGIVGCLMLYGVLQERIMTMPFGEGTSAEVFKYSLFLVLCNRLTTCAVAIVMLVHDGKYQEIKPVAPIWTYFAVSLSNVIATTCQYEALKYVSFPVQTLGKCAKMLPVMVWGIVMLRKKYKLGDWGLALVITSGCTVFLLTGDVKSKVSESLWHSSVYGIALMLGYLGFDGFTSTFQDKLFKGYNMTTYNQMLYTTLCSSILSAMGLFSSGQLPKAITFVSHHPDALTSMITLSLAATIGALFISYTIKTFGALVFATIMTTRQFLSILLSCVLFAHPLSLGQWVGSTMVFGALYYQGFAKKDKHGHKDSAKDGLPPKADPLKDTESGLVDDANAPLLSKAEAK</sequence>
<dbReference type="RefSeq" id="XP_002945826.1">
    <property type="nucleotide sequence ID" value="XM_002945780.1"/>
</dbReference>
<evidence type="ECO:0000256" key="8">
    <source>
        <dbReference type="SAM" id="Phobius"/>
    </source>
</evidence>
<dbReference type="OrthoDB" id="1601at2759"/>
<evidence type="ECO:0000256" key="4">
    <source>
        <dbReference type="ARBA" id="ARBA00022692"/>
    </source>
</evidence>
<dbReference type="InParanoid" id="D8TI29"/>
<comment type="subcellular location">
    <subcellularLocation>
        <location evidence="1">Membrane</location>
        <topology evidence="1">Multi-pass membrane protein</topology>
    </subcellularLocation>
</comment>
<feature type="region of interest" description="Disordered" evidence="7">
    <location>
        <begin position="328"/>
        <end position="368"/>
    </location>
</feature>
<dbReference type="EMBL" id="GL378323">
    <property type="protein sequence ID" value="EFJ52821.1"/>
    <property type="molecule type" value="Genomic_DNA"/>
</dbReference>
<dbReference type="InterPro" id="IPR037185">
    <property type="entry name" value="EmrE-like"/>
</dbReference>
<keyword evidence="10" id="KW-1185">Reference proteome</keyword>
<feature type="transmembrane region" description="Helical" evidence="8">
    <location>
        <begin position="20"/>
        <end position="37"/>
    </location>
</feature>
<evidence type="ECO:0000256" key="5">
    <source>
        <dbReference type="ARBA" id="ARBA00022989"/>
    </source>
</evidence>